<accession>A0A6I4VY48</accession>
<reference evidence="1 2" key="1">
    <citation type="submission" date="2019-12" db="EMBL/GenBank/DDBJ databases">
        <title>Whole-genome analyses of novel actinobacteria.</title>
        <authorList>
            <person name="Sahin N."/>
            <person name="Saygin H."/>
        </authorList>
    </citation>
    <scope>NUCLEOTIDE SEQUENCE [LARGE SCALE GENOMIC DNA]</scope>
    <source>
        <strain evidence="1 2">KC615</strain>
    </source>
</reference>
<dbReference type="RefSeq" id="WP_160802174.1">
    <property type="nucleotide sequence ID" value="NZ_WUUL01000009.1"/>
</dbReference>
<organism evidence="1 2">
    <name type="scientific">Shimazuella alba</name>
    <dbReference type="NCBI Taxonomy" id="2690964"/>
    <lineage>
        <taxon>Bacteria</taxon>
        <taxon>Bacillati</taxon>
        <taxon>Bacillota</taxon>
        <taxon>Bacilli</taxon>
        <taxon>Bacillales</taxon>
        <taxon>Thermoactinomycetaceae</taxon>
        <taxon>Shimazuella</taxon>
    </lineage>
</organism>
<sequence>MRLVKALRSAGQTYFVVCPEGVNIYTGYLLYKATPTGVERVQVNDIWGLRCFGECVFVTPTEKIDTMRAEKIDGEFEIILSTDGQIDQIVEKSA</sequence>
<evidence type="ECO:0000313" key="2">
    <source>
        <dbReference type="Proteomes" id="UP000430692"/>
    </source>
</evidence>
<keyword evidence="2" id="KW-1185">Reference proteome</keyword>
<proteinExistence type="predicted"/>
<dbReference type="AlphaFoldDB" id="A0A6I4VY48"/>
<gene>
    <name evidence="1" type="ORF">GSM42_14120</name>
</gene>
<dbReference type="Proteomes" id="UP000430692">
    <property type="component" value="Unassembled WGS sequence"/>
</dbReference>
<protein>
    <submittedName>
        <fullName evidence="1">Uncharacterized protein</fullName>
    </submittedName>
</protein>
<evidence type="ECO:0000313" key="1">
    <source>
        <dbReference type="EMBL" id="MXQ54830.1"/>
    </source>
</evidence>
<dbReference type="EMBL" id="WUUL01000009">
    <property type="protein sequence ID" value="MXQ54830.1"/>
    <property type="molecule type" value="Genomic_DNA"/>
</dbReference>
<name>A0A6I4VY48_9BACL</name>
<comment type="caution">
    <text evidence="1">The sequence shown here is derived from an EMBL/GenBank/DDBJ whole genome shotgun (WGS) entry which is preliminary data.</text>
</comment>